<accession>A0ABM3VV82</accession>
<feature type="compositionally biased region" description="Pro residues" evidence="1">
    <location>
        <begin position="154"/>
        <end position="166"/>
    </location>
</feature>
<proteinExistence type="predicted"/>
<reference evidence="3" key="1">
    <citation type="submission" date="2025-08" db="UniProtKB">
        <authorList>
            <consortium name="RefSeq"/>
        </authorList>
    </citation>
    <scope>IDENTIFICATION</scope>
</reference>
<dbReference type="GeneID" id="132532868"/>
<feature type="compositionally biased region" description="Low complexity" evidence="1">
    <location>
        <begin position="379"/>
        <end position="388"/>
    </location>
</feature>
<evidence type="ECO:0000256" key="1">
    <source>
        <dbReference type="SAM" id="MobiDB-lite"/>
    </source>
</evidence>
<feature type="compositionally biased region" description="Low complexity" evidence="1">
    <location>
        <begin position="130"/>
        <end position="141"/>
    </location>
</feature>
<feature type="compositionally biased region" description="Low complexity" evidence="1">
    <location>
        <begin position="446"/>
        <end position="457"/>
    </location>
</feature>
<feature type="compositionally biased region" description="Pro residues" evidence="1">
    <location>
        <begin position="564"/>
        <end position="573"/>
    </location>
</feature>
<name>A0ABM3VV82_ERIEU</name>
<gene>
    <name evidence="3" type="primary">LOC132532868</name>
</gene>
<feature type="compositionally biased region" description="Low complexity" evidence="1">
    <location>
        <begin position="233"/>
        <end position="260"/>
    </location>
</feature>
<organism evidence="2 3">
    <name type="scientific">Erinaceus europaeus</name>
    <name type="common">Western European hedgehog</name>
    <dbReference type="NCBI Taxonomy" id="9365"/>
    <lineage>
        <taxon>Eukaryota</taxon>
        <taxon>Metazoa</taxon>
        <taxon>Chordata</taxon>
        <taxon>Craniata</taxon>
        <taxon>Vertebrata</taxon>
        <taxon>Euteleostomi</taxon>
        <taxon>Mammalia</taxon>
        <taxon>Eutheria</taxon>
        <taxon>Laurasiatheria</taxon>
        <taxon>Eulipotyphla</taxon>
        <taxon>Erinaceidae</taxon>
        <taxon>Erinaceinae</taxon>
        <taxon>Erinaceus</taxon>
    </lineage>
</organism>
<feature type="region of interest" description="Disordered" evidence="1">
    <location>
        <begin position="446"/>
        <end position="679"/>
    </location>
</feature>
<feature type="compositionally biased region" description="Low complexity" evidence="1">
    <location>
        <begin position="324"/>
        <end position="339"/>
    </location>
</feature>
<evidence type="ECO:0000313" key="3">
    <source>
        <dbReference type="RefSeq" id="XP_060028236.1"/>
    </source>
</evidence>
<feature type="region of interest" description="Disordered" evidence="1">
    <location>
        <begin position="96"/>
        <end position="433"/>
    </location>
</feature>
<feature type="compositionally biased region" description="Pro residues" evidence="1">
    <location>
        <begin position="278"/>
        <end position="293"/>
    </location>
</feature>
<feature type="compositionally biased region" description="Gly residues" evidence="1">
    <location>
        <begin position="490"/>
        <end position="515"/>
    </location>
</feature>
<protein>
    <submittedName>
        <fullName evidence="3">Collagen alpha-1(I) chain-like</fullName>
    </submittedName>
</protein>
<feature type="compositionally biased region" description="Basic residues" evidence="1">
    <location>
        <begin position="362"/>
        <end position="378"/>
    </location>
</feature>
<feature type="compositionally biased region" description="Low complexity" evidence="1">
    <location>
        <begin position="418"/>
        <end position="433"/>
    </location>
</feature>
<evidence type="ECO:0000313" key="2">
    <source>
        <dbReference type="Proteomes" id="UP001652624"/>
    </source>
</evidence>
<dbReference type="RefSeq" id="XP_060028236.1">
    <property type="nucleotide sequence ID" value="XM_060172253.1"/>
</dbReference>
<keyword evidence="2" id="KW-1185">Reference proteome</keyword>
<feature type="compositionally biased region" description="Polar residues" evidence="1">
    <location>
        <begin position="472"/>
        <end position="482"/>
    </location>
</feature>
<dbReference type="Proteomes" id="UP001652624">
    <property type="component" value="Chromosome 14"/>
</dbReference>
<feature type="compositionally biased region" description="Basic and acidic residues" evidence="1">
    <location>
        <begin position="601"/>
        <end position="611"/>
    </location>
</feature>
<feature type="compositionally biased region" description="Low complexity" evidence="1">
    <location>
        <begin position="666"/>
        <end position="679"/>
    </location>
</feature>
<sequence>MVTSQQRPQAAPPVLSHEALPASELQALTFAVFSAPANLETGVSAQDLGLQATLCDVQCRPSRQASDFCGGWRTSRCEAVQTHRCVPPGWRLLPGRIPLPKSTSPAAAPNMLGPCLATTRPQPGAPQPSSPGAAQPCSPAARSPPSPQLRSPAAPEPHSPSAPQPDHPQARSPAAPEPRSRTARCPAAPPPRRPAASSAPTPGLSARPLPGARSFKAPRSPQPGSRTSEVHAARGWAPARAGAGAGAGAPIRGAGAPSRGCRTSRGPGGARRDHPLRVPRPPPAARPAEPAPRPPRRARPVPGARCPRSPRSRAGRPRGGAGSGRAAAGPGRAAIASGSDKSISSAEPLVQSAGPAGSVRGAARRRGPRTRRRRRAGRPRTVSPAVRGRGAGTGTRIQPAFPGARLSAARSLGCTPFRGSGAPAASRGAPAAPHLRAGVRLVSALRGRLGPPGSAGSPLPPRGAHPAAPGAQSSRSAGSQLFCSRKFAPGGPGVRAGCGAGARGSGTWPGGGRPTGTGARAGPPFGQPPLCKPVGAGWASPGRGSPSAGAEGGERTPSRGRAPRAPPRRPPTPARRTRGAMLGGADWLGPPGAPSPPPETGVRERVPDLVRRGTKNSPAPRLMNGIPPPIGHTPRLHASPAPDSGSPVAPGTRARHLPCAPAGAGRPALPTALTLRLPR</sequence>